<evidence type="ECO:0000313" key="2">
    <source>
        <dbReference type="Proteomes" id="UP000266118"/>
    </source>
</evidence>
<name>A0A386HQH9_9BACT</name>
<organism evidence="1 2">
    <name type="scientific">Arachidicoccus soli</name>
    <dbReference type="NCBI Taxonomy" id="2341117"/>
    <lineage>
        <taxon>Bacteria</taxon>
        <taxon>Pseudomonadati</taxon>
        <taxon>Bacteroidota</taxon>
        <taxon>Chitinophagia</taxon>
        <taxon>Chitinophagales</taxon>
        <taxon>Chitinophagaceae</taxon>
        <taxon>Arachidicoccus</taxon>
    </lineage>
</organism>
<sequence>MTKEEEIRKRLYEIAAQYSPAPTLLAKVKSVAEDTMVCVLTDTVSGQDIPNVRLRPVLDGGQSLTLIPSIGAWGFAARIENTDSWALIDASQFDKWRINVAQAVLEQSANGLLVQNGTDKLSDALNLIIDAVSQIIVFQGQNPDYVKLEEAKTKIQNILQ</sequence>
<evidence type="ECO:0000313" key="1">
    <source>
        <dbReference type="EMBL" id="AYD48198.1"/>
    </source>
</evidence>
<dbReference type="Proteomes" id="UP000266118">
    <property type="component" value="Chromosome"/>
</dbReference>
<dbReference type="EMBL" id="CP032489">
    <property type="protein sequence ID" value="AYD48198.1"/>
    <property type="molecule type" value="Genomic_DNA"/>
</dbReference>
<dbReference type="RefSeq" id="WP_119988584.1">
    <property type="nucleotide sequence ID" value="NZ_CP032489.1"/>
</dbReference>
<dbReference type="OrthoDB" id="1151181at2"/>
<accession>A0A386HQH9</accession>
<dbReference type="AlphaFoldDB" id="A0A386HQH9"/>
<keyword evidence="2" id="KW-1185">Reference proteome</keyword>
<reference evidence="1 2" key="1">
    <citation type="submission" date="2018-09" db="EMBL/GenBank/DDBJ databases">
        <title>Arachidicoccus sp. nov., a bacterium isolated from soil.</title>
        <authorList>
            <person name="Weon H.-Y."/>
            <person name="Kwon S.-W."/>
            <person name="Lee S.A."/>
        </authorList>
    </citation>
    <scope>NUCLEOTIDE SEQUENCE [LARGE SCALE GENOMIC DNA]</scope>
    <source>
        <strain evidence="1 2">KIS59-12</strain>
    </source>
</reference>
<protein>
    <recommendedName>
        <fullName evidence="3">Phage protein Gp138 N-terminal domain-containing protein</fullName>
    </recommendedName>
</protein>
<proteinExistence type="predicted"/>
<gene>
    <name evidence="1" type="ORF">D6B99_11680</name>
</gene>
<dbReference type="KEGG" id="ark:D6B99_11680"/>
<evidence type="ECO:0008006" key="3">
    <source>
        <dbReference type="Google" id="ProtNLM"/>
    </source>
</evidence>